<dbReference type="SMART" id="SM01145">
    <property type="entry name" value="DUF1041"/>
    <property type="match status" value="1"/>
</dbReference>
<dbReference type="InterPro" id="IPR033227">
    <property type="entry name" value="CAPS"/>
</dbReference>
<evidence type="ECO:0000313" key="3">
    <source>
        <dbReference type="Proteomes" id="UP000792457"/>
    </source>
</evidence>
<dbReference type="GO" id="GO:0016079">
    <property type="term" value="P:synaptic vesicle exocytosis"/>
    <property type="evidence" value="ECO:0007669"/>
    <property type="project" value="InterPro"/>
</dbReference>
<gene>
    <name evidence="2" type="ORF">J437_LFUL014860</name>
</gene>
<dbReference type="OrthoDB" id="10063282at2759"/>
<dbReference type="Pfam" id="PF06292">
    <property type="entry name" value="MUN"/>
    <property type="match status" value="1"/>
</dbReference>
<dbReference type="PANTHER" id="PTHR12166:SF8">
    <property type="entry name" value="CALCIUM-DEPENDENT SECRETION ACTIVATOR"/>
    <property type="match status" value="1"/>
</dbReference>
<sequence>MVRDGNAMNFWILTIQIIVEGKHYEVTGVHHSPNGSDKGWFSPGQVFVLDEYCARYGVRGCYRHLCYLCDLLDRAEKVVMIDPTLIHYSFAFCASHVHGNSTEVLEDTSVARITAFIENADRARKHGMEEFISADPCKFDHASLFKMLQTMTLDYRLSDPYCSLHSSFSDDLSGEVTVAPSKKLEDLIHLAELCVDLLQQNEEHYAEKKILAVWYSQYYEVIGHIIYQQFHVRCVRFT</sequence>
<evidence type="ECO:0000259" key="1">
    <source>
        <dbReference type="SMART" id="SM01145"/>
    </source>
</evidence>
<reference evidence="2" key="2">
    <citation type="submission" date="2017-10" db="EMBL/GenBank/DDBJ databases">
        <title>Ladona fulva Genome sequencing and assembly.</title>
        <authorList>
            <person name="Murali S."/>
            <person name="Richards S."/>
            <person name="Bandaranaike D."/>
            <person name="Bellair M."/>
            <person name="Blankenburg K."/>
            <person name="Chao H."/>
            <person name="Dinh H."/>
            <person name="Doddapaneni H."/>
            <person name="Dugan-Rocha S."/>
            <person name="Elkadiri S."/>
            <person name="Gnanaolivu R."/>
            <person name="Hernandez B."/>
            <person name="Skinner E."/>
            <person name="Javaid M."/>
            <person name="Lee S."/>
            <person name="Li M."/>
            <person name="Ming W."/>
            <person name="Munidasa M."/>
            <person name="Muniz J."/>
            <person name="Nguyen L."/>
            <person name="Hughes D."/>
            <person name="Osuji N."/>
            <person name="Pu L.-L."/>
            <person name="Puazo M."/>
            <person name="Qu C."/>
            <person name="Quiroz J."/>
            <person name="Raj R."/>
            <person name="Weissenberger G."/>
            <person name="Xin Y."/>
            <person name="Zou X."/>
            <person name="Han Y."/>
            <person name="Worley K."/>
            <person name="Muzny D."/>
            <person name="Gibbs R."/>
        </authorList>
    </citation>
    <scope>NUCLEOTIDE SEQUENCE</scope>
    <source>
        <strain evidence="2">Sampled in the wild</strain>
    </source>
</reference>
<dbReference type="EMBL" id="KZ308928">
    <property type="protein sequence ID" value="KAG8235601.1"/>
    <property type="molecule type" value="Genomic_DNA"/>
</dbReference>
<protein>
    <recommendedName>
        <fullName evidence="1">MUN domain-containing protein</fullName>
    </recommendedName>
</protein>
<organism evidence="2 3">
    <name type="scientific">Ladona fulva</name>
    <name type="common">Scarce chaser dragonfly</name>
    <name type="synonym">Libellula fulva</name>
    <dbReference type="NCBI Taxonomy" id="123851"/>
    <lineage>
        <taxon>Eukaryota</taxon>
        <taxon>Metazoa</taxon>
        <taxon>Ecdysozoa</taxon>
        <taxon>Arthropoda</taxon>
        <taxon>Hexapoda</taxon>
        <taxon>Insecta</taxon>
        <taxon>Pterygota</taxon>
        <taxon>Palaeoptera</taxon>
        <taxon>Odonata</taxon>
        <taxon>Epiprocta</taxon>
        <taxon>Anisoptera</taxon>
        <taxon>Libelluloidea</taxon>
        <taxon>Libellulidae</taxon>
        <taxon>Ladona</taxon>
    </lineage>
</organism>
<dbReference type="GO" id="GO:1990504">
    <property type="term" value="P:dense core granule exocytosis"/>
    <property type="evidence" value="ECO:0007669"/>
    <property type="project" value="InterPro"/>
</dbReference>
<comment type="caution">
    <text evidence="2">The sequence shown here is derived from an EMBL/GenBank/DDBJ whole genome shotgun (WGS) entry which is preliminary data.</text>
</comment>
<feature type="domain" description="MUN" evidence="1">
    <location>
        <begin position="142"/>
        <end position="238"/>
    </location>
</feature>
<accession>A0A8K0KKM0</accession>
<dbReference type="InterPro" id="IPR010439">
    <property type="entry name" value="MUN_dom"/>
</dbReference>
<dbReference type="GO" id="GO:0098793">
    <property type="term" value="C:presynapse"/>
    <property type="evidence" value="ECO:0007669"/>
    <property type="project" value="GOC"/>
</dbReference>
<dbReference type="Proteomes" id="UP000792457">
    <property type="component" value="Unassembled WGS sequence"/>
</dbReference>
<reference evidence="2" key="1">
    <citation type="submission" date="2013-04" db="EMBL/GenBank/DDBJ databases">
        <authorList>
            <person name="Qu J."/>
            <person name="Murali S.C."/>
            <person name="Bandaranaike D."/>
            <person name="Bellair M."/>
            <person name="Blankenburg K."/>
            <person name="Chao H."/>
            <person name="Dinh H."/>
            <person name="Doddapaneni H."/>
            <person name="Downs B."/>
            <person name="Dugan-Rocha S."/>
            <person name="Elkadiri S."/>
            <person name="Gnanaolivu R.D."/>
            <person name="Hernandez B."/>
            <person name="Javaid M."/>
            <person name="Jayaseelan J.C."/>
            <person name="Lee S."/>
            <person name="Li M."/>
            <person name="Ming W."/>
            <person name="Munidasa M."/>
            <person name="Muniz J."/>
            <person name="Nguyen L."/>
            <person name="Ongeri F."/>
            <person name="Osuji N."/>
            <person name="Pu L.-L."/>
            <person name="Puazo M."/>
            <person name="Qu C."/>
            <person name="Quiroz J."/>
            <person name="Raj R."/>
            <person name="Weissenberger G."/>
            <person name="Xin Y."/>
            <person name="Zou X."/>
            <person name="Han Y."/>
            <person name="Richards S."/>
            <person name="Worley K."/>
            <person name="Muzny D."/>
            <person name="Gibbs R."/>
        </authorList>
    </citation>
    <scope>NUCLEOTIDE SEQUENCE</scope>
    <source>
        <strain evidence="2">Sampled in the wild</strain>
    </source>
</reference>
<dbReference type="AlphaFoldDB" id="A0A8K0KKM0"/>
<name>A0A8K0KKM0_LADFU</name>
<proteinExistence type="predicted"/>
<evidence type="ECO:0000313" key="2">
    <source>
        <dbReference type="EMBL" id="KAG8235601.1"/>
    </source>
</evidence>
<keyword evidence="3" id="KW-1185">Reference proteome</keyword>
<dbReference type="PANTHER" id="PTHR12166">
    <property type="entry name" value="CALCIUM-DEPENDENT SECRETION ACTIVATOR"/>
    <property type="match status" value="1"/>
</dbReference>